<accession>A0ABT7UC41</accession>
<gene>
    <name evidence="2" type="ORF">QUV96_05950</name>
</gene>
<dbReference type="EMBL" id="JAUDCG010000021">
    <property type="protein sequence ID" value="MDM8157182.1"/>
    <property type="molecule type" value="Genomic_DNA"/>
</dbReference>
<dbReference type="PANTHER" id="PTHR42983:SF1">
    <property type="entry name" value="IRON-MOLYBDENUM PROTEIN"/>
    <property type="match status" value="1"/>
</dbReference>
<name>A0ABT7UC41_9FIRM</name>
<dbReference type="PANTHER" id="PTHR42983">
    <property type="entry name" value="DINITROGENASE IRON-MOLYBDENUM COFACTOR PROTEIN-RELATED"/>
    <property type="match status" value="1"/>
</dbReference>
<dbReference type="Proteomes" id="UP001529340">
    <property type="component" value="Unassembled WGS sequence"/>
</dbReference>
<proteinExistence type="predicted"/>
<dbReference type="Pfam" id="PF02579">
    <property type="entry name" value="Nitro_FeMo-Co"/>
    <property type="match status" value="1"/>
</dbReference>
<organism evidence="2 3">
    <name type="scientific">Amedibacillus dolichus</name>
    <dbReference type="NCBI Taxonomy" id="31971"/>
    <lineage>
        <taxon>Bacteria</taxon>
        <taxon>Bacillati</taxon>
        <taxon>Bacillota</taxon>
        <taxon>Erysipelotrichia</taxon>
        <taxon>Erysipelotrichales</taxon>
        <taxon>Erysipelotrichaceae</taxon>
        <taxon>Amedibacillus</taxon>
    </lineage>
</organism>
<sequence length="126" mass="13420">MKVAVTYENGRVFQHFGKTQMFLTADVVDGDVRNEQLLSSDGSGHGALAVLLKQWGVETLICGGIGQGAVNALNEQGIAIIRGVDMDARMALSAFASQALVDDPSKKCTHHAHEEGHSCADHSCQK</sequence>
<dbReference type="SUPFAM" id="SSF53146">
    <property type="entry name" value="Nitrogenase accessory factor-like"/>
    <property type="match status" value="1"/>
</dbReference>
<reference evidence="2" key="1">
    <citation type="submission" date="2023-06" db="EMBL/GenBank/DDBJ databases">
        <title>Identification and characterization of horizontal gene transfer across gut microbiota members of farm animals based on homology search.</title>
        <authorList>
            <person name="Schwarzerova J."/>
            <person name="Nykrynova M."/>
            <person name="Jureckova K."/>
            <person name="Cejkova D."/>
            <person name="Rychlik I."/>
        </authorList>
    </citation>
    <scope>NUCLEOTIDE SEQUENCE</scope>
    <source>
        <strain evidence="2">ET39</strain>
    </source>
</reference>
<dbReference type="InterPro" id="IPR003731">
    <property type="entry name" value="Di-Nase_FeMo-co_biosynth"/>
</dbReference>
<dbReference type="InterPro" id="IPR033913">
    <property type="entry name" value="MTH1175_dom"/>
</dbReference>
<comment type="caution">
    <text evidence="2">The sequence shown here is derived from an EMBL/GenBank/DDBJ whole genome shotgun (WGS) entry which is preliminary data.</text>
</comment>
<dbReference type="RefSeq" id="WP_289607645.1">
    <property type="nucleotide sequence ID" value="NZ_JAUDCG010000021.1"/>
</dbReference>
<evidence type="ECO:0000259" key="1">
    <source>
        <dbReference type="Pfam" id="PF02579"/>
    </source>
</evidence>
<evidence type="ECO:0000313" key="2">
    <source>
        <dbReference type="EMBL" id="MDM8157182.1"/>
    </source>
</evidence>
<protein>
    <submittedName>
        <fullName evidence="2">NifB/NifX family molybdenum-iron cluster-binding protein</fullName>
    </submittedName>
</protein>
<dbReference type="InterPro" id="IPR036105">
    <property type="entry name" value="DiNase_FeMo-co_biosyn_sf"/>
</dbReference>
<evidence type="ECO:0000313" key="3">
    <source>
        <dbReference type="Proteomes" id="UP001529340"/>
    </source>
</evidence>
<dbReference type="Gene3D" id="3.30.420.130">
    <property type="entry name" value="Dinitrogenase iron-molybdenum cofactor biosynthesis domain"/>
    <property type="match status" value="1"/>
</dbReference>
<dbReference type="CDD" id="cd00851">
    <property type="entry name" value="MTH1175"/>
    <property type="match status" value="1"/>
</dbReference>
<keyword evidence="3" id="KW-1185">Reference proteome</keyword>
<reference evidence="2" key="2">
    <citation type="submission" date="2023-06" db="EMBL/GenBank/DDBJ databases">
        <authorList>
            <person name="Zeman M."/>
            <person name="Kubasova T."/>
            <person name="Jahodarova E."/>
            <person name="Nykrynova M."/>
            <person name="Rychlik I."/>
        </authorList>
    </citation>
    <scope>NUCLEOTIDE SEQUENCE</scope>
    <source>
        <strain evidence="2">ET39</strain>
    </source>
</reference>
<feature type="domain" description="Dinitrogenase iron-molybdenum cofactor biosynthesis" evidence="1">
    <location>
        <begin position="9"/>
        <end position="96"/>
    </location>
</feature>